<name>A0A1H4B163_9GAMM</name>
<dbReference type="STRING" id="658218.SAMN05216562_3026"/>
<feature type="chain" id="PRO_5011524624" description="VOC domain-containing protein" evidence="1">
    <location>
        <begin position="32"/>
        <end position="283"/>
    </location>
</feature>
<keyword evidence="4" id="KW-1185">Reference proteome</keyword>
<feature type="domain" description="VOC" evidence="2">
    <location>
        <begin position="39"/>
        <end position="153"/>
    </location>
</feature>
<dbReference type="Proteomes" id="UP000198658">
    <property type="component" value="Unassembled WGS sequence"/>
</dbReference>
<evidence type="ECO:0000259" key="2">
    <source>
        <dbReference type="PROSITE" id="PS51819"/>
    </source>
</evidence>
<dbReference type="Gene3D" id="3.10.180.10">
    <property type="entry name" value="2,3-Dihydroxybiphenyl 1,2-Dioxygenase, domain 1"/>
    <property type="match status" value="2"/>
</dbReference>
<organism evidence="3 4">
    <name type="scientific">Microbulbifer marinus</name>
    <dbReference type="NCBI Taxonomy" id="658218"/>
    <lineage>
        <taxon>Bacteria</taxon>
        <taxon>Pseudomonadati</taxon>
        <taxon>Pseudomonadota</taxon>
        <taxon>Gammaproteobacteria</taxon>
        <taxon>Cellvibrionales</taxon>
        <taxon>Microbulbiferaceae</taxon>
        <taxon>Microbulbifer</taxon>
    </lineage>
</organism>
<dbReference type="InterPro" id="IPR052164">
    <property type="entry name" value="Anthracycline_SecMetBiosynth"/>
</dbReference>
<protein>
    <recommendedName>
        <fullName evidence="2">VOC domain-containing protein</fullName>
    </recommendedName>
</protein>
<gene>
    <name evidence="3" type="ORF">SAMN05216562_3026</name>
</gene>
<accession>A0A1H4B163</accession>
<evidence type="ECO:0000313" key="4">
    <source>
        <dbReference type="Proteomes" id="UP000198658"/>
    </source>
</evidence>
<dbReference type="Pfam" id="PF00903">
    <property type="entry name" value="Glyoxalase"/>
    <property type="match status" value="2"/>
</dbReference>
<dbReference type="InterPro" id="IPR004360">
    <property type="entry name" value="Glyas_Fos-R_dOase_dom"/>
</dbReference>
<dbReference type="SUPFAM" id="SSF54593">
    <property type="entry name" value="Glyoxalase/Bleomycin resistance protein/Dihydroxybiphenyl dioxygenase"/>
    <property type="match status" value="2"/>
</dbReference>
<evidence type="ECO:0000313" key="3">
    <source>
        <dbReference type="EMBL" id="SEA41839.1"/>
    </source>
</evidence>
<sequence length="283" mass="30496">MDATHPYRQWPRRFMAIAALLLAAVQAPPLAAATYLPGKIVRADLLTTNLNAAANFYSQVFGWQLRRNDAEGYIDAFVRGEPVATLATYTGAGVPQDGSIWLPSISVTDVDAAVRAATGNGGKVIEPAQNVPGIGRAAVIEDPNGAVVMLLRNENGDPADGPARNNEWLWPELWTERPDATVQFYDKVVGYKAVTRRGQQGQDYRILGRDGVARATILRTPLADVDSNWLLYMKVRNVHATARKVVKNGGRILIPPMKGDLNADIAIVADPTGGVFAIQAGGE</sequence>
<dbReference type="EMBL" id="FNQO01000004">
    <property type="protein sequence ID" value="SEA41839.1"/>
    <property type="molecule type" value="Genomic_DNA"/>
</dbReference>
<dbReference type="RefSeq" id="WP_170833231.1">
    <property type="nucleotide sequence ID" value="NZ_FNQO01000004.1"/>
</dbReference>
<evidence type="ECO:0000256" key="1">
    <source>
        <dbReference type="SAM" id="SignalP"/>
    </source>
</evidence>
<dbReference type="CDD" id="cd07247">
    <property type="entry name" value="SgaA_N_like"/>
    <property type="match status" value="1"/>
</dbReference>
<proteinExistence type="predicted"/>
<dbReference type="PROSITE" id="PS51819">
    <property type="entry name" value="VOC"/>
    <property type="match status" value="2"/>
</dbReference>
<dbReference type="AlphaFoldDB" id="A0A1H4B163"/>
<feature type="signal peptide" evidence="1">
    <location>
        <begin position="1"/>
        <end position="31"/>
    </location>
</feature>
<dbReference type="PANTHER" id="PTHR33993">
    <property type="entry name" value="GLYOXALASE-RELATED"/>
    <property type="match status" value="1"/>
</dbReference>
<dbReference type="PANTHER" id="PTHR33993:SF14">
    <property type="entry name" value="GB|AAF24581.1"/>
    <property type="match status" value="1"/>
</dbReference>
<feature type="domain" description="VOC" evidence="2">
    <location>
        <begin position="167"/>
        <end position="281"/>
    </location>
</feature>
<keyword evidence="1" id="KW-0732">Signal</keyword>
<reference evidence="4" key="1">
    <citation type="submission" date="2016-10" db="EMBL/GenBank/DDBJ databases">
        <authorList>
            <person name="Varghese N."/>
            <person name="Submissions S."/>
        </authorList>
    </citation>
    <scope>NUCLEOTIDE SEQUENCE [LARGE SCALE GENOMIC DNA]</scope>
    <source>
        <strain evidence="4">CGMCC 1.10657</strain>
    </source>
</reference>
<dbReference type="InterPro" id="IPR029068">
    <property type="entry name" value="Glyas_Bleomycin-R_OHBP_Dase"/>
</dbReference>
<dbReference type="InterPro" id="IPR037523">
    <property type="entry name" value="VOC_core"/>
</dbReference>